<dbReference type="Gene3D" id="3.40.190.10">
    <property type="entry name" value="Periplasmic binding protein-like II"/>
    <property type="match status" value="1"/>
</dbReference>
<evidence type="ECO:0000313" key="2">
    <source>
        <dbReference type="EMBL" id="MDQ0370457.1"/>
    </source>
</evidence>
<dbReference type="Gene3D" id="3.10.105.10">
    <property type="entry name" value="Dipeptide-binding Protein, Domain 3"/>
    <property type="match status" value="1"/>
</dbReference>
<dbReference type="CDD" id="cd08506">
    <property type="entry name" value="PBP2_clavulanate_OppA2"/>
    <property type="match status" value="1"/>
</dbReference>
<dbReference type="GO" id="GO:0015833">
    <property type="term" value="P:peptide transport"/>
    <property type="evidence" value="ECO:0007669"/>
    <property type="project" value="TreeGrafter"/>
</dbReference>
<proteinExistence type="predicted"/>
<evidence type="ECO:0000313" key="3">
    <source>
        <dbReference type="Proteomes" id="UP001240236"/>
    </source>
</evidence>
<dbReference type="EMBL" id="JAUSUZ010000001">
    <property type="protein sequence ID" value="MDQ0370457.1"/>
    <property type="molecule type" value="Genomic_DNA"/>
</dbReference>
<dbReference type="PANTHER" id="PTHR30290:SF83">
    <property type="entry name" value="ABC TRANSPORTER SUBSTRATE-BINDING PROTEIN"/>
    <property type="match status" value="1"/>
</dbReference>
<name>A0AAE4B1B7_9ACTN</name>
<gene>
    <name evidence="2" type="ORF">J2S42_007126</name>
</gene>
<dbReference type="Proteomes" id="UP001240236">
    <property type="component" value="Unassembled WGS sequence"/>
</dbReference>
<dbReference type="InterPro" id="IPR039424">
    <property type="entry name" value="SBP_5"/>
</dbReference>
<dbReference type="GO" id="GO:1904680">
    <property type="term" value="F:peptide transmembrane transporter activity"/>
    <property type="evidence" value="ECO:0007669"/>
    <property type="project" value="TreeGrafter"/>
</dbReference>
<feature type="domain" description="Solute-binding protein family 5" evidence="1">
    <location>
        <begin position="105"/>
        <end position="473"/>
    </location>
</feature>
<organism evidence="2 3">
    <name type="scientific">Catenuloplanes indicus</name>
    <dbReference type="NCBI Taxonomy" id="137267"/>
    <lineage>
        <taxon>Bacteria</taxon>
        <taxon>Bacillati</taxon>
        <taxon>Actinomycetota</taxon>
        <taxon>Actinomycetes</taxon>
        <taxon>Micromonosporales</taxon>
        <taxon>Micromonosporaceae</taxon>
        <taxon>Catenuloplanes</taxon>
    </lineage>
</organism>
<comment type="caution">
    <text evidence="2">The sequence shown here is derived from an EMBL/GenBank/DDBJ whole genome shotgun (WGS) entry which is preliminary data.</text>
</comment>
<dbReference type="PANTHER" id="PTHR30290">
    <property type="entry name" value="PERIPLASMIC BINDING COMPONENT OF ABC TRANSPORTER"/>
    <property type="match status" value="1"/>
</dbReference>
<reference evidence="2 3" key="1">
    <citation type="submission" date="2023-07" db="EMBL/GenBank/DDBJ databases">
        <title>Sequencing the genomes of 1000 actinobacteria strains.</title>
        <authorList>
            <person name="Klenk H.-P."/>
        </authorList>
    </citation>
    <scope>NUCLEOTIDE SEQUENCE [LARGE SCALE GENOMIC DNA]</scope>
    <source>
        <strain evidence="2 3">DSM 44709</strain>
    </source>
</reference>
<dbReference type="Pfam" id="PF00496">
    <property type="entry name" value="SBP_bac_5"/>
    <property type="match status" value="1"/>
</dbReference>
<evidence type="ECO:0000259" key="1">
    <source>
        <dbReference type="Pfam" id="PF00496"/>
    </source>
</evidence>
<dbReference type="InterPro" id="IPR000914">
    <property type="entry name" value="SBP_5_dom"/>
</dbReference>
<sequence length="562" mass="59881">MTLALALVLAACAACTDNPRDGGTPPDGEIRQNTGVIATDPAASRGPAAEVPGATRGGTVTVFRETTLARLDPQRISAFMGLSISQLYARRLTTYADDGNGKLTLVGDLAETPGTDVHGDCRTWEFRLKQGIRFETGAPVTARDVAYGIARSFDITLTGGPTYLQEWLAGTPQYDTVYDFAADRTALPPGVEVPDDRTLRLNFPKAHCDLPFAAALPATAPVPADADTGLGYDKKPIATGPYLIEGRTGDTELRLVRNPQWDPATDAVRHAYPDRFVLAFGADPVTQTNRILAAQGADAAAVSFDGVPPSLIPKVTGDSLLRSPTPRHSVLNINTRRVTDLAVRRALNAAIDRDDLVKALGGAAVARPVTTLLAPSTIGWRDYDAYPSPASPPAGTPELVLAHPDDAEGQILGTALANSLRRAGFRILTKPVPADGFLNDIKEPDNPWDLYPDHWAPDWPSGAAVLPALYDGRAIKASGGNNGTSYLDARPLDAEFDRILAMPLDAQGAEWATLDEKIMREYAPAVPLYVELTCTVRGPRLGGLFVDGVFGSPSFVNVFVRS</sequence>
<dbReference type="SUPFAM" id="SSF53850">
    <property type="entry name" value="Periplasmic binding protein-like II"/>
    <property type="match status" value="1"/>
</dbReference>
<accession>A0AAE4B1B7</accession>
<dbReference type="AlphaFoldDB" id="A0AAE4B1B7"/>
<dbReference type="RefSeq" id="WP_307246437.1">
    <property type="nucleotide sequence ID" value="NZ_JAUSUZ010000001.1"/>
</dbReference>
<keyword evidence="3" id="KW-1185">Reference proteome</keyword>
<protein>
    <submittedName>
        <fullName evidence="2">Peptide/nickel transport system substrate-binding protein</fullName>
    </submittedName>
</protein>